<keyword evidence="2" id="KW-0539">Nucleus</keyword>
<comment type="caution">
    <text evidence="4">The sequence shown here is derived from an EMBL/GenBank/DDBJ whole genome shotgun (WGS) entry which is preliminary data.</text>
</comment>
<proteinExistence type="inferred from homology"/>
<accession>A0A226DQ41</accession>
<evidence type="ECO:0000256" key="2">
    <source>
        <dbReference type="ARBA" id="ARBA00023242"/>
    </source>
</evidence>
<dbReference type="GO" id="GO:0043565">
    <property type="term" value="F:sequence-specific DNA binding"/>
    <property type="evidence" value="ECO:0007669"/>
    <property type="project" value="TreeGrafter"/>
</dbReference>
<dbReference type="InterPro" id="IPR003417">
    <property type="entry name" value="CBF_beta"/>
</dbReference>
<keyword evidence="5" id="KW-1185">Reference proteome</keyword>
<evidence type="ECO:0000256" key="3">
    <source>
        <dbReference type="ARBA" id="ARBA00025734"/>
    </source>
</evidence>
<dbReference type="EMBL" id="LNIX01000014">
    <property type="protein sequence ID" value="OXA46791.1"/>
    <property type="molecule type" value="Genomic_DNA"/>
</dbReference>
<dbReference type="Pfam" id="PF02312">
    <property type="entry name" value="CBF_beta"/>
    <property type="match status" value="1"/>
</dbReference>
<evidence type="ECO:0000313" key="4">
    <source>
        <dbReference type="EMBL" id="OXA46791.1"/>
    </source>
</evidence>
<dbReference type="OrthoDB" id="10026505at2759"/>
<organism evidence="4 5">
    <name type="scientific">Folsomia candida</name>
    <name type="common">Springtail</name>
    <dbReference type="NCBI Taxonomy" id="158441"/>
    <lineage>
        <taxon>Eukaryota</taxon>
        <taxon>Metazoa</taxon>
        <taxon>Ecdysozoa</taxon>
        <taxon>Arthropoda</taxon>
        <taxon>Hexapoda</taxon>
        <taxon>Collembola</taxon>
        <taxon>Entomobryomorpha</taxon>
        <taxon>Isotomoidea</taxon>
        <taxon>Isotomidae</taxon>
        <taxon>Proisotominae</taxon>
        <taxon>Folsomia</taxon>
    </lineage>
</organism>
<name>A0A226DQ41_FOLCA</name>
<dbReference type="PANTHER" id="PTHR10276:SF3">
    <property type="entry name" value="CORE-BINDING FACTOR SUBUNIT BETA"/>
    <property type="match status" value="1"/>
</dbReference>
<sequence length="292" mass="33581">MSGAKGFTDRNCAEFIHFTLFSLPAWGNEQEKVDDDDGNNCIDIRKTKVGSRFNRSVTQPGGRFDCSSSFLVFYSPLPPHFFDMHPRTYVCRERVLWSLEERLTQRSWDPEIPEIRMYLDKSNSCANNAHSESRVDNKSANKALESQHLLLNSDYEEDLSNGLPLSPYANYPNVLIGNIGFFGQLTHSLSAHKTVRVQMKAKDRASVHLKSHFIMNGVCVRWKGWIDLDRLDGVGCLEYDEDTAQIEDTILREQIERYNQRLRDFEEKQRSYCGQQERGVDVELEVSLPTTA</sequence>
<dbReference type="AlphaFoldDB" id="A0A226DQ41"/>
<gene>
    <name evidence="4" type="ORF">Fcan01_18513</name>
</gene>
<dbReference type="GO" id="GO:0003713">
    <property type="term" value="F:transcription coactivator activity"/>
    <property type="evidence" value="ECO:0007669"/>
    <property type="project" value="InterPro"/>
</dbReference>
<reference evidence="4 5" key="1">
    <citation type="submission" date="2015-12" db="EMBL/GenBank/DDBJ databases">
        <title>The genome of Folsomia candida.</title>
        <authorList>
            <person name="Faddeeva A."/>
            <person name="Derks M.F."/>
            <person name="Anvar Y."/>
            <person name="Smit S."/>
            <person name="Van Straalen N."/>
            <person name="Roelofs D."/>
        </authorList>
    </citation>
    <scope>NUCLEOTIDE SEQUENCE [LARGE SCALE GENOMIC DNA]</scope>
    <source>
        <strain evidence="4 5">VU population</strain>
        <tissue evidence="4">Whole body</tissue>
    </source>
</reference>
<dbReference type="GO" id="GO:0006357">
    <property type="term" value="P:regulation of transcription by RNA polymerase II"/>
    <property type="evidence" value="ECO:0007669"/>
    <property type="project" value="TreeGrafter"/>
</dbReference>
<dbReference type="GO" id="GO:0016513">
    <property type="term" value="C:core-binding factor complex"/>
    <property type="evidence" value="ECO:0007669"/>
    <property type="project" value="TreeGrafter"/>
</dbReference>
<protein>
    <submittedName>
        <fullName evidence="4">Protein big brother</fullName>
    </submittedName>
</protein>
<dbReference type="SUPFAM" id="SSF50723">
    <property type="entry name" value="Core binding factor beta, CBF"/>
    <property type="match status" value="1"/>
</dbReference>
<dbReference type="STRING" id="158441.A0A226DQ41"/>
<evidence type="ECO:0000256" key="1">
    <source>
        <dbReference type="ARBA" id="ARBA00004123"/>
    </source>
</evidence>
<dbReference type="PANTHER" id="PTHR10276">
    <property type="entry name" value="CORE-BINDING FACTOR, BETA SUBUNIT"/>
    <property type="match status" value="1"/>
</dbReference>
<comment type="similarity">
    <text evidence="3">Belongs to the CBF-beta family.</text>
</comment>
<dbReference type="Gene3D" id="2.40.250.10">
    <property type="entry name" value="Core binding factor, beta subunit"/>
    <property type="match status" value="1"/>
</dbReference>
<comment type="subcellular location">
    <subcellularLocation>
        <location evidence="1">Nucleus</location>
    </subcellularLocation>
</comment>
<dbReference type="InterPro" id="IPR036552">
    <property type="entry name" value="CBF_bsu_sf"/>
</dbReference>
<evidence type="ECO:0000313" key="5">
    <source>
        <dbReference type="Proteomes" id="UP000198287"/>
    </source>
</evidence>
<dbReference type="Proteomes" id="UP000198287">
    <property type="component" value="Unassembled WGS sequence"/>
</dbReference>